<dbReference type="GO" id="GO:0015940">
    <property type="term" value="P:pantothenate biosynthetic process"/>
    <property type="evidence" value="ECO:0007669"/>
    <property type="project" value="UniProtKB-UniPathway"/>
</dbReference>
<evidence type="ECO:0000256" key="4">
    <source>
        <dbReference type="RuleBase" id="RU362068"/>
    </source>
</evidence>
<dbReference type="UniPathway" id="UPA00028">
    <property type="reaction ID" value="UER00004"/>
</dbReference>
<name>A0A178LSZ4_9CHLR</name>
<dbReference type="Gene3D" id="3.40.50.720">
    <property type="entry name" value="NAD(P)-binding Rossmann-like Domain"/>
    <property type="match status" value="1"/>
</dbReference>
<dbReference type="STRING" id="1707952.A6A03_05630"/>
<dbReference type="EMBL" id="LWQS01000114">
    <property type="protein sequence ID" value="OAN37122.1"/>
    <property type="molecule type" value="Genomic_DNA"/>
</dbReference>
<proteinExistence type="inferred from homology"/>
<accession>A0A178LSZ4</accession>
<dbReference type="FunFam" id="1.10.1040.10:FF:000017">
    <property type="entry name" value="2-dehydropantoate 2-reductase"/>
    <property type="match status" value="1"/>
</dbReference>
<dbReference type="GO" id="GO:0008677">
    <property type="term" value="F:2-dehydropantoate 2-reductase activity"/>
    <property type="evidence" value="ECO:0007669"/>
    <property type="project" value="UniProtKB-EC"/>
</dbReference>
<dbReference type="FunFam" id="3.40.50.720:FF:000307">
    <property type="entry name" value="2-dehydropantoate 2-reductase"/>
    <property type="match status" value="1"/>
</dbReference>
<evidence type="ECO:0000313" key="7">
    <source>
        <dbReference type="EMBL" id="OAN37122.1"/>
    </source>
</evidence>
<dbReference type="PANTHER" id="PTHR21708">
    <property type="entry name" value="PROBABLE 2-DEHYDROPANTOATE 2-REDUCTASE"/>
    <property type="match status" value="1"/>
</dbReference>
<comment type="similarity">
    <text evidence="1 4">Belongs to the ketopantoate reductase family.</text>
</comment>
<evidence type="ECO:0000256" key="1">
    <source>
        <dbReference type="ARBA" id="ARBA00007870"/>
    </source>
</evidence>
<dbReference type="Gene3D" id="1.10.1040.10">
    <property type="entry name" value="N-(1-d-carboxylethyl)-l-norvaline Dehydrogenase, domain 2"/>
    <property type="match status" value="1"/>
</dbReference>
<sequence>MRICIVGAGAIGGWLGAKLIQAGADVTLIARGAHLAAIEANGLTIEYRDGRQEVVRPALATADMAAAGAHDMVIVAVKAQSLPALAAPMRALYGPDTAVVYAQNGIPWWYFFRHGGPYEGRQIEAVDPGGVIAANTEIERVIGCVVYPAAAIERPGVIRHLEGNRFTLGEPDGSRSERTLRLSKLLESVGLRAPVKTDIRNEIWLKLWGNLSFNPISALTRATLDRIIADQGTYALAATMMAEAQQVAETLGVRFPVSIERRIRMAEEIGAHKTSMLQDIEAKRPTEIDALLGAVVELADLTGVPAPTMRAIYAVTSLLDRVNCGQ</sequence>
<dbReference type="PANTHER" id="PTHR21708:SF45">
    <property type="entry name" value="2-DEHYDROPANTOATE 2-REDUCTASE"/>
    <property type="match status" value="1"/>
</dbReference>
<reference evidence="7 8" key="1">
    <citation type="submission" date="2016-04" db="EMBL/GenBank/DDBJ databases">
        <title>Chloroflexus islandicus sp. nov., a thermophilic filamentous anoxygenic phototrophic bacterium from geyser Strokkur (Iceland).</title>
        <authorList>
            <person name="Gaisin V.A."/>
            <person name="Kalashnikov A.M."/>
            <person name="Sukhacheva M.V."/>
            <person name="Grouzdev D.S."/>
            <person name="Ivanov T.M."/>
            <person name="Kuznetsov B."/>
            <person name="Gorlenko V.M."/>
        </authorList>
    </citation>
    <scope>NUCLEOTIDE SEQUENCE [LARGE SCALE GENOMIC DNA]</scope>
    <source>
        <strain evidence="8">isl-2</strain>
    </source>
</reference>
<gene>
    <name evidence="7" type="ORF">A6A03_05630</name>
</gene>
<dbReference type="SUPFAM" id="SSF48179">
    <property type="entry name" value="6-phosphogluconate dehydrogenase C-terminal domain-like"/>
    <property type="match status" value="1"/>
</dbReference>
<dbReference type="Proteomes" id="UP000078287">
    <property type="component" value="Unassembled WGS sequence"/>
</dbReference>
<comment type="pathway">
    <text evidence="4">Cofactor biosynthesis; (R)-pantothenate biosynthesis; (R)-pantoate from 3-methyl-2-oxobutanoate: step 2/2.</text>
</comment>
<evidence type="ECO:0000259" key="6">
    <source>
        <dbReference type="Pfam" id="PF08546"/>
    </source>
</evidence>
<dbReference type="InterPro" id="IPR051402">
    <property type="entry name" value="KPR-Related"/>
</dbReference>
<dbReference type="InterPro" id="IPR003710">
    <property type="entry name" value="ApbA"/>
</dbReference>
<dbReference type="SUPFAM" id="SSF51735">
    <property type="entry name" value="NAD(P)-binding Rossmann-fold domains"/>
    <property type="match status" value="1"/>
</dbReference>
<keyword evidence="2 4" id="KW-0521">NADP</keyword>
<dbReference type="InterPro" id="IPR013752">
    <property type="entry name" value="KPA_reductase"/>
</dbReference>
<organism evidence="7 8">
    <name type="scientific">Chloroflexus islandicus</name>
    <dbReference type="NCBI Taxonomy" id="1707952"/>
    <lineage>
        <taxon>Bacteria</taxon>
        <taxon>Bacillati</taxon>
        <taxon>Chloroflexota</taxon>
        <taxon>Chloroflexia</taxon>
        <taxon>Chloroflexales</taxon>
        <taxon>Chloroflexineae</taxon>
        <taxon>Chloroflexaceae</taxon>
        <taxon>Chloroflexus</taxon>
    </lineage>
</organism>
<comment type="catalytic activity">
    <reaction evidence="4">
        <text>(R)-pantoate + NADP(+) = 2-dehydropantoate + NADPH + H(+)</text>
        <dbReference type="Rhea" id="RHEA:16233"/>
        <dbReference type="ChEBI" id="CHEBI:11561"/>
        <dbReference type="ChEBI" id="CHEBI:15378"/>
        <dbReference type="ChEBI" id="CHEBI:15980"/>
        <dbReference type="ChEBI" id="CHEBI:57783"/>
        <dbReference type="ChEBI" id="CHEBI:58349"/>
        <dbReference type="EC" id="1.1.1.169"/>
    </reaction>
</comment>
<dbReference type="InterPro" id="IPR013332">
    <property type="entry name" value="KPR_N"/>
</dbReference>
<dbReference type="InterPro" id="IPR008927">
    <property type="entry name" value="6-PGluconate_DH-like_C_sf"/>
</dbReference>
<dbReference type="InterPro" id="IPR013328">
    <property type="entry name" value="6PGD_dom2"/>
</dbReference>
<keyword evidence="8" id="KW-1185">Reference proteome</keyword>
<feature type="domain" description="Ketopantoate reductase N-terminal" evidence="5">
    <location>
        <begin position="3"/>
        <end position="172"/>
    </location>
</feature>
<dbReference type="AlphaFoldDB" id="A0A178LSZ4"/>
<dbReference type="InterPro" id="IPR036291">
    <property type="entry name" value="NAD(P)-bd_dom_sf"/>
</dbReference>
<dbReference type="NCBIfam" id="TIGR00745">
    <property type="entry name" value="apbA_panE"/>
    <property type="match status" value="1"/>
</dbReference>
<comment type="caution">
    <text evidence="7">The sequence shown here is derived from an EMBL/GenBank/DDBJ whole genome shotgun (WGS) entry which is preliminary data.</text>
</comment>
<dbReference type="GO" id="GO:0005737">
    <property type="term" value="C:cytoplasm"/>
    <property type="evidence" value="ECO:0007669"/>
    <property type="project" value="TreeGrafter"/>
</dbReference>
<evidence type="ECO:0000259" key="5">
    <source>
        <dbReference type="Pfam" id="PF02558"/>
    </source>
</evidence>
<dbReference type="EC" id="1.1.1.169" evidence="4"/>
<evidence type="ECO:0000313" key="8">
    <source>
        <dbReference type="Proteomes" id="UP000078287"/>
    </source>
</evidence>
<protein>
    <recommendedName>
        <fullName evidence="4">2-dehydropantoate 2-reductase</fullName>
        <ecNumber evidence="4">1.1.1.169</ecNumber>
    </recommendedName>
    <alternativeName>
        <fullName evidence="4">Ketopantoate reductase</fullName>
    </alternativeName>
</protein>
<dbReference type="NCBIfam" id="NF005089">
    <property type="entry name" value="PRK06522.1-4"/>
    <property type="match status" value="1"/>
</dbReference>
<dbReference type="Pfam" id="PF08546">
    <property type="entry name" value="ApbA_C"/>
    <property type="match status" value="1"/>
</dbReference>
<feature type="domain" description="Ketopantoate reductase C-terminal" evidence="6">
    <location>
        <begin position="198"/>
        <end position="316"/>
    </location>
</feature>
<dbReference type="Pfam" id="PF02558">
    <property type="entry name" value="ApbA"/>
    <property type="match status" value="1"/>
</dbReference>
<keyword evidence="3 4" id="KW-0560">Oxidoreductase</keyword>
<dbReference type="OrthoDB" id="9793586at2"/>
<evidence type="ECO:0000256" key="2">
    <source>
        <dbReference type="ARBA" id="ARBA00022857"/>
    </source>
</evidence>
<evidence type="ECO:0000256" key="3">
    <source>
        <dbReference type="ARBA" id="ARBA00023002"/>
    </source>
</evidence>
<dbReference type="RefSeq" id="WP_066791475.1">
    <property type="nucleotide sequence ID" value="NZ_LWQS01000114.1"/>
</dbReference>
<keyword evidence="4" id="KW-0566">Pantothenate biosynthesis</keyword>
<comment type="function">
    <text evidence="4">Catalyzes the NADPH-dependent reduction of ketopantoate into pantoic acid.</text>
</comment>